<dbReference type="PANTHER" id="PTHR46372:SF26">
    <property type="entry name" value="(WILD MALAYSIAN BANANA) HYPOTHETICAL PROTEIN"/>
    <property type="match status" value="1"/>
</dbReference>
<proteinExistence type="inferred from homology"/>
<dbReference type="Proteomes" id="UP001159364">
    <property type="component" value="Linkage Group LG09"/>
</dbReference>
<feature type="compositionally biased region" description="Basic and acidic residues" evidence="7">
    <location>
        <begin position="399"/>
        <end position="408"/>
    </location>
</feature>
<feature type="compositionally biased region" description="Basic and acidic residues" evidence="7">
    <location>
        <begin position="110"/>
        <end position="123"/>
    </location>
</feature>
<sequence length="457" mass="49798">MESEKVELKDETVSTEIHVERSSVTPIKEEKGATNGDGPVNESETSEQEAKSVSESKLSNPSKTSATSKGSPFKSSKLTKEKSLLKGADPNSRNHKAMLSQSLSLSTNRGRPDNMQKSADGHQMKSITKNNPDDSINNKATRNGSAKSISSLSQQTKNLIYSRGDKSFSRQTSSSMLSAKSNSSNAAAVKHPSSEIATPADQSSKDTATLPNKEEEDTHSTTSSVATYGRRSSGSGFSFRLEERAEKRKEFFSKLEEKIQAKEKEKCNLQAKSKENQEAEIKQLRKSLTFKATPMPSFYKEPPPKVELKKVPTTRAISPKLGRHKSFNTARNNSSEGDSCQSPRSCHSPLVSQDSTNSTKGIHRYGNVASKAPMKKSQTKLLPQTTALNGKMSKSKSKPAAEDSKVSKDSNTTTEATLIDSANLRTYETKVESEIDDELKLAKNNPDFIPPLVAVGV</sequence>
<feature type="compositionally biased region" description="Low complexity" evidence="7">
    <location>
        <begin position="173"/>
        <end position="188"/>
    </location>
</feature>
<feature type="compositionally biased region" description="Low complexity" evidence="7">
    <location>
        <begin position="229"/>
        <end position="239"/>
    </location>
</feature>
<feature type="region of interest" description="Disordered" evidence="7">
    <location>
        <begin position="294"/>
        <end position="417"/>
    </location>
</feature>
<evidence type="ECO:0000256" key="5">
    <source>
        <dbReference type="ARBA" id="ARBA00023212"/>
    </source>
</evidence>
<feature type="compositionally biased region" description="Polar residues" evidence="7">
    <location>
        <begin position="99"/>
        <end position="109"/>
    </location>
</feature>
<feature type="compositionally biased region" description="Polar residues" evidence="7">
    <location>
        <begin position="200"/>
        <end position="210"/>
    </location>
</feature>
<reference evidence="9 10" key="1">
    <citation type="submission" date="2021-09" db="EMBL/GenBank/DDBJ databases">
        <title>Genomic insights and catalytic innovation underlie evolution of tropane alkaloids biosynthesis.</title>
        <authorList>
            <person name="Wang Y.-J."/>
            <person name="Tian T."/>
            <person name="Huang J.-P."/>
            <person name="Huang S.-X."/>
        </authorList>
    </citation>
    <scope>NUCLEOTIDE SEQUENCE [LARGE SCALE GENOMIC DNA]</scope>
    <source>
        <strain evidence="9">KIB-2018</strain>
        <tissue evidence="9">Leaf</tissue>
    </source>
</reference>
<feature type="domain" description="TPX2 C-terminal" evidence="8">
    <location>
        <begin position="237"/>
        <end position="307"/>
    </location>
</feature>
<accession>A0AAV8SQK3</accession>
<evidence type="ECO:0000256" key="7">
    <source>
        <dbReference type="SAM" id="MobiDB-lite"/>
    </source>
</evidence>
<keyword evidence="3" id="KW-0963">Cytoplasm</keyword>
<feature type="region of interest" description="Disordered" evidence="7">
    <location>
        <begin position="1"/>
        <end position="240"/>
    </location>
</feature>
<comment type="subcellular location">
    <subcellularLocation>
        <location evidence="1">Cytoplasm</location>
        <location evidence="1">Cytoskeleton</location>
    </subcellularLocation>
</comment>
<dbReference type="AlphaFoldDB" id="A0AAV8SQK3"/>
<evidence type="ECO:0000259" key="8">
    <source>
        <dbReference type="Pfam" id="PF06886"/>
    </source>
</evidence>
<dbReference type="PANTHER" id="PTHR46372">
    <property type="entry name" value="PROTEIN WVD2-LIKE 3"/>
    <property type="match status" value="1"/>
</dbReference>
<evidence type="ECO:0000256" key="1">
    <source>
        <dbReference type="ARBA" id="ARBA00004245"/>
    </source>
</evidence>
<dbReference type="EMBL" id="JAIWQS010000009">
    <property type="protein sequence ID" value="KAJ8754557.1"/>
    <property type="molecule type" value="Genomic_DNA"/>
</dbReference>
<keyword evidence="5" id="KW-0206">Cytoskeleton</keyword>
<dbReference type="Pfam" id="PF06886">
    <property type="entry name" value="TPX2"/>
    <property type="match status" value="1"/>
</dbReference>
<evidence type="ECO:0000256" key="4">
    <source>
        <dbReference type="ARBA" id="ARBA00022701"/>
    </source>
</evidence>
<feature type="compositionally biased region" description="Polar residues" evidence="7">
    <location>
        <begin position="327"/>
        <end position="360"/>
    </location>
</feature>
<feature type="coiled-coil region" evidence="6">
    <location>
        <begin position="255"/>
        <end position="282"/>
    </location>
</feature>
<dbReference type="GO" id="GO:0000226">
    <property type="term" value="P:microtubule cytoskeleton organization"/>
    <property type="evidence" value="ECO:0007669"/>
    <property type="project" value="InterPro"/>
</dbReference>
<feature type="compositionally biased region" description="Polar residues" evidence="7">
    <location>
        <begin position="125"/>
        <end position="159"/>
    </location>
</feature>
<organism evidence="9 10">
    <name type="scientific">Erythroxylum novogranatense</name>
    <dbReference type="NCBI Taxonomy" id="1862640"/>
    <lineage>
        <taxon>Eukaryota</taxon>
        <taxon>Viridiplantae</taxon>
        <taxon>Streptophyta</taxon>
        <taxon>Embryophyta</taxon>
        <taxon>Tracheophyta</taxon>
        <taxon>Spermatophyta</taxon>
        <taxon>Magnoliopsida</taxon>
        <taxon>eudicotyledons</taxon>
        <taxon>Gunneridae</taxon>
        <taxon>Pentapetalae</taxon>
        <taxon>rosids</taxon>
        <taxon>fabids</taxon>
        <taxon>Malpighiales</taxon>
        <taxon>Erythroxylaceae</taxon>
        <taxon>Erythroxylum</taxon>
    </lineage>
</organism>
<feature type="compositionally biased region" description="Polar residues" evidence="7">
    <location>
        <begin position="55"/>
        <end position="70"/>
    </location>
</feature>
<comment type="similarity">
    <text evidence="2">Belongs to the TPX2 family.</text>
</comment>
<evidence type="ECO:0000313" key="9">
    <source>
        <dbReference type="EMBL" id="KAJ8754557.1"/>
    </source>
</evidence>
<evidence type="ECO:0000256" key="6">
    <source>
        <dbReference type="SAM" id="Coils"/>
    </source>
</evidence>
<keyword evidence="10" id="KW-1185">Reference proteome</keyword>
<dbReference type="InterPro" id="IPR027329">
    <property type="entry name" value="TPX2_C"/>
</dbReference>
<evidence type="ECO:0000256" key="2">
    <source>
        <dbReference type="ARBA" id="ARBA00005885"/>
    </source>
</evidence>
<dbReference type="GO" id="GO:0008017">
    <property type="term" value="F:microtubule binding"/>
    <property type="evidence" value="ECO:0007669"/>
    <property type="project" value="InterPro"/>
</dbReference>
<keyword evidence="6" id="KW-0175">Coiled coil</keyword>
<protein>
    <recommendedName>
        <fullName evidence="8">TPX2 C-terminal domain-containing protein</fullName>
    </recommendedName>
</protein>
<evidence type="ECO:0000313" key="10">
    <source>
        <dbReference type="Proteomes" id="UP001159364"/>
    </source>
</evidence>
<feature type="compositionally biased region" description="Basic and acidic residues" evidence="7">
    <location>
        <begin position="1"/>
        <end position="32"/>
    </location>
</feature>
<dbReference type="InterPro" id="IPR044806">
    <property type="entry name" value="WVD2/WDL1-4"/>
</dbReference>
<keyword evidence="4" id="KW-0493">Microtubule</keyword>
<evidence type="ECO:0000256" key="3">
    <source>
        <dbReference type="ARBA" id="ARBA00022490"/>
    </source>
</evidence>
<gene>
    <name evidence="9" type="ORF">K2173_005718</name>
</gene>
<feature type="compositionally biased region" description="Polar residues" evidence="7">
    <location>
        <begin position="379"/>
        <end position="388"/>
    </location>
</feature>
<comment type="caution">
    <text evidence="9">The sequence shown here is derived from an EMBL/GenBank/DDBJ whole genome shotgun (WGS) entry which is preliminary data.</text>
</comment>
<name>A0AAV8SQK3_9ROSI</name>
<dbReference type="GO" id="GO:0005874">
    <property type="term" value="C:microtubule"/>
    <property type="evidence" value="ECO:0007669"/>
    <property type="project" value="UniProtKB-KW"/>
</dbReference>